<evidence type="ECO:0000313" key="2">
    <source>
        <dbReference type="Proteomes" id="UP000285146"/>
    </source>
</evidence>
<reference evidence="1 2" key="1">
    <citation type="submission" date="2015-09" db="EMBL/GenBank/DDBJ databases">
        <title>Host preference determinants of Valsa canker pathogens revealed by comparative genomics.</title>
        <authorList>
            <person name="Yin Z."/>
            <person name="Huang L."/>
        </authorList>
    </citation>
    <scope>NUCLEOTIDE SEQUENCE [LARGE SCALE GENOMIC DNA]</scope>
    <source>
        <strain evidence="1 2">SXYLt</strain>
    </source>
</reference>
<name>A0A423X241_9PEZI</name>
<dbReference type="OrthoDB" id="5228714at2759"/>
<dbReference type="Proteomes" id="UP000285146">
    <property type="component" value="Unassembled WGS sequence"/>
</dbReference>
<gene>
    <name evidence="1" type="ORF">VPNG_06297</name>
</gene>
<dbReference type="InParanoid" id="A0A423X241"/>
<organism evidence="1 2">
    <name type="scientific">Cytospora leucostoma</name>
    <dbReference type="NCBI Taxonomy" id="1230097"/>
    <lineage>
        <taxon>Eukaryota</taxon>
        <taxon>Fungi</taxon>
        <taxon>Dikarya</taxon>
        <taxon>Ascomycota</taxon>
        <taxon>Pezizomycotina</taxon>
        <taxon>Sordariomycetes</taxon>
        <taxon>Sordariomycetidae</taxon>
        <taxon>Diaporthales</taxon>
        <taxon>Cytosporaceae</taxon>
        <taxon>Cytospora</taxon>
    </lineage>
</organism>
<comment type="caution">
    <text evidence="1">The sequence shown here is derived from an EMBL/GenBank/DDBJ whole genome shotgun (WGS) entry which is preliminary data.</text>
</comment>
<protein>
    <submittedName>
        <fullName evidence="1">Uncharacterized protein</fullName>
    </submittedName>
</protein>
<keyword evidence="2" id="KW-1185">Reference proteome</keyword>
<accession>A0A423X241</accession>
<dbReference type="EMBL" id="LKEB01000030">
    <property type="protein sequence ID" value="ROW09949.1"/>
    <property type="molecule type" value="Genomic_DNA"/>
</dbReference>
<evidence type="ECO:0000313" key="1">
    <source>
        <dbReference type="EMBL" id="ROW09949.1"/>
    </source>
</evidence>
<dbReference type="AlphaFoldDB" id="A0A423X241"/>
<sequence length="230" mass="25647">MSLGAPRKQLGPAIVTVPSQYPFVDHASTEGLSAYIGKRLVSLSGSDDKVLPPLFSFQVYVTYGPTLAHAPSYPVPDFVSRAMADMNKHGQFEYPIRFDFHFLPGKDVDDVISHYHAEGKALPDYSKRPGDSFRGVAVLLSRESWETEGVDLVLFNPPAEYLQGPPAEREAILEKGVRDDGILKIIGVSVQPEEWNNLSVRLRTLAESNQKWGELKDEYDEAVLQAKTEW</sequence>
<proteinExistence type="predicted"/>